<protein>
    <submittedName>
        <fullName evidence="3">Uncharacterized protein</fullName>
    </submittedName>
</protein>
<keyword evidence="2" id="KW-0472">Membrane</keyword>
<feature type="transmembrane region" description="Helical" evidence="2">
    <location>
        <begin position="108"/>
        <end position="125"/>
    </location>
</feature>
<keyword evidence="2" id="KW-0812">Transmembrane</keyword>
<dbReference type="EMBL" id="CP000826">
    <property type="protein sequence ID" value="ABV42201.1"/>
    <property type="molecule type" value="Genomic_DNA"/>
</dbReference>
<evidence type="ECO:0000256" key="2">
    <source>
        <dbReference type="SAM" id="Phobius"/>
    </source>
</evidence>
<dbReference type="AlphaFoldDB" id="A8GGG1"/>
<reference evidence="3" key="1">
    <citation type="submission" date="2007-09" db="EMBL/GenBank/DDBJ databases">
        <title>Complete sequence of chromosome of Serratia proteamaculans 568.</title>
        <authorList>
            <consortium name="US DOE Joint Genome Institute"/>
            <person name="Copeland A."/>
            <person name="Lucas S."/>
            <person name="Lapidus A."/>
            <person name="Barry K."/>
            <person name="Glavina del Rio T."/>
            <person name="Dalin E."/>
            <person name="Tice H."/>
            <person name="Pitluck S."/>
            <person name="Chain P."/>
            <person name="Malfatti S."/>
            <person name="Shin M."/>
            <person name="Vergez L."/>
            <person name="Schmutz J."/>
            <person name="Larimer F."/>
            <person name="Land M."/>
            <person name="Hauser L."/>
            <person name="Kyrpides N."/>
            <person name="Kim E."/>
            <person name="Taghavi S."/>
            <person name="Newman L."/>
            <person name="Vangronsveld J."/>
            <person name="van der Lelie D."/>
            <person name="Richardson P."/>
        </authorList>
    </citation>
    <scope>NUCLEOTIDE SEQUENCE [LARGE SCALE GENOMIC DNA]</scope>
    <source>
        <strain evidence="3">568</strain>
    </source>
</reference>
<sequence>MIIIRNIMTALAPAVANNHLDMTGSELTAASGRPSLETYDSTPQQTKNRYRPTHPYRYGGSCMSQQPLTAMLMLVYLLLMVPALFAIDNRLSATRWGQGRLLRKTLQTGFIIALTLLFFSLMTLLY</sequence>
<keyword evidence="2" id="KW-1133">Transmembrane helix</keyword>
<dbReference type="eggNOG" id="ENOG5032CVX">
    <property type="taxonomic scope" value="Bacteria"/>
</dbReference>
<proteinExistence type="predicted"/>
<dbReference type="HOGENOM" id="CLU_1980036_0_0_6"/>
<feature type="transmembrane region" description="Helical" evidence="2">
    <location>
        <begin position="68"/>
        <end position="87"/>
    </location>
</feature>
<evidence type="ECO:0000256" key="1">
    <source>
        <dbReference type="SAM" id="MobiDB-lite"/>
    </source>
</evidence>
<evidence type="ECO:0000313" key="3">
    <source>
        <dbReference type="EMBL" id="ABV42201.1"/>
    </source>
</evidence>
<accession>A8GGG1</accession>
<gene>
    <name evidence="3" type="ordered locus">Spro_3101</name>
</gene>
<dbReference type="KEGG" id="spe:Spro_3101"/>
<feature type="region of interest" description="Disordered" evidence="1">
    <location>
        <begin position="32"/>
        <end position="51"/>
    </location>
</feature>
<feature type="compositionally biased region" description="Polar residues" evidence="1">
    <location>
        <begin position="38"/>
        <end position="47"/>
    </location>
</feature>
<name>A8GGG1_SERP5</name>
<organism evidence="3">
    <name type="scientific">Serratia proteamaculans (strain 568)</name>
    <dbReference type="NCBI Taxonomy" id="399741"/>
    <lineage>
        <taxon>Bacteria</taxon>
        <taxon>Pseudomonadati</taxon>
        <taxon>Pseudomonadota</taxon>
        <taxon>Gammaproteobacteria</taxon>
        <taxon>Enterobacterales</taxon>
        <taxon>Yersiniaceae</taxon>
        <taxon>Serratia</taxon>
    </lineage>
</organism>